<dbReference type="PATRIC" id="fig|1225564.3.peg.3928"/>
<sequence>MLVALLGGMWGASAAEPLPHPQGAVILTITGNITQTNTPGQAQFDKTMLEALGKASYTTSSEVSAAPMTFEGVPLRAVLERVGALGKTIRATALNAYQNSIPMEDLQFEPILAMKVDGKVITARDKGPLWIVYPRDANPVLDDVRYDSRWVWQLSKLHIE</sequence>
<evidence type="ECO:0000313" key="2">
    <source>
        <dbReference type="EMBL" id="KLK92323.1"/>
    </source>
</evidence>
<name>A0A0H1RAY2_9HYPH</name>
<feature type="domain" description="Oxidoreductase molybdopterin-binding" evidence="1">
    <location>
        <begin position="64"/>
        <end position="134"/>
    </location>
</feature>
<dbReference type="InterPro" id="IPR000572">
    <property type="entry name" value="OxRdtase_Mopterin-bd_dom"/>
</dbReference>
<evidence type="ECO:0000259" key="1">
    <source>
        <dbReference type="Pfam" id="PF00174"/>
    </source>
</evidence>
<dbReference type="SUPFAM" id="SSF56524">
    <property type="entry name" value="Oxidoreductase molybdopterin-binding domain"/>
    <property type="match status" value="1"/>
</dbReference>
<keyword evidence="3" id="KW-1185">Reference proteome</keyword>
<dbReference type="AlphaFoldDB" id="A0A0H1RAY2"/>
<proteinExistence type="predicted"/>
<dbReference type="InterPro" id="IPR036374">
    <property type="entry name" value="OxRdtase_Mopterin-bd_sf"/>
</dbReference>
<comment type="caution">
    <text evidence="2">The sequence shown here is derived from an EMBL/GenBank/DDBJ whole genome shotgun (WGS) entry which is preliminary data.</text>
</comment>
<dbReference type="Proteomes" id="UP000035489">
    <property type="component" value="Unassembled WGS sequence"/>
</dbReference>
<reference evidence="2 3" key="1">
    <citation type="submission" date="2015-05" db="EMBL/GenBank/DDBJ databases">
        <title>Draft genome sequence of Microvirga vignae strain BR3299, a novel nitrogen fixing bacteria isolated from Brazil semi-aired region.</title>
        <authorList>
            <person name="Zilli J.E."/>
            <person name="Passos S.R."/>
            <person name="Leite J."/>
            <person name="Baldani J.I."/>
            <person name="Xavier G.R."/>
            <person name="Rumjaneck N.G."/>
            <person name="Simoes-Araujo J.L."/>
        </authorList>
    </citation>
    <scope>NUCLEOTIDE SEQUENCE [LARGE SCALE GENOMIC DNA]</scope>
    <source>
        <strain evidence="2 3">BR3299</strain>
    </source>
</reference>
<protein>
    <recommendedName>
        <fullName evidence="1">Oxidoreductase molybdopterin-binding domain-containing protein</fullName>
    </recommendedName>
</protein>
<dbReference type="Pfam" id="PF00174">
    <property type="entry name" value="Oxidored_molyb"/>
    <property type="match status" value="1"/>
</dbReference>
<organism evidence="2 3">
    <name type="scientific">Microvirga vignae</name>
    <dbReference type="NCBI Taxonomy" id="1225564"/>
    <lineage>
        <taxon>Bacteria</taxon>
        <taxon>Pseudomonadati</taxon>
        <taxon>Pseudomonadota</taxon>
        <taxon>Alphaproteobacteria</taxon>
        <taxon>Hyphomicrobiales</taxon>
        <taxon>Methylobacteriaceae</taxon>
        <taxon>Microvirga</taxon>
    </lineage>
</organism>
<dbReference type="Gene3D" id="3.90.420.10">
    <property type="entry name" value="Oxidoreductase, molybdopterin-binding domain"/>
    <property type="match status" value="1"/>
</dbReference>
<dbReference type="EMBL" id="LCYG01000037">
    <property type="protein sequence ID" value="KLK92323.1"/>
    <property type="molecule type" value="Genomic_DNA"/>
</dbReference>
<evidence type="ECO:0000313" key="3">
    <source>
        <dbReference type="Proteomes" id="UP000035489"/>
    </source>
</evidence>
<accession>A0A0H1RAY2</accession>
<gene>
    <name evidence="2" type="ORF">AA309_15190</name>
</gene>